<dbReference type="PANTHER" id="PTHR23501:SF154">
    <property type="entry name" value="MULTIDRUG-EFFLUX TRANSPORTER RV1634-RELATED"/>
    <property type="match status" value="1"/>
</dbReference>
<feature type="transmembrane region" description="Helical" evidence="6">
    <location>
        <begin position="406"/>
        <end position="426"/>
    </location>
</feature>
<evidence type="ECO:0000259" key="7">
    <source>
        <dbReference type="PROSITE" id="PS50850"/>
    </source>
</evidence>
<feature type="region of interest" description="Disordered" evidence="5">
    <location>
        <begin position="460"/>
        <end position="479"/>
    </location>
</feature>
<feature type="domain" description="Major facilitator superfamily (MFS) profile" evidence="7">
    <location>
        <begin position="22"/>
        <end position="455"/>
    </location>
</feature>
<dbReference type="InterPro" id="IPR011701">
    <property type="entry name" value="MFS"/>
</dbReference>
<feature type="transmembrane region" description="Helical" evidence="6">
    <location>
        <begin position="173"/>
        <end position="192"/>
    </location>
</feature>
<organism evidence="8 9">
    <name type="scientific">Nostocoides veronense</name>
    <dbReference type="NCBI Taxonomy" id="330836"/>
    <lineage>
        <taxon>Bacteria</taxon>
        <taxon>Bacillati</taxon>
        <taxon>Actinomycetota</taxon>
        <taxon>Actinomycetes</taxon>
        <taxon>Micrococcales</taxon>
        <taxon>Intrasporangiaceae</taxon>
        <taxon>Nostocoides</taxon>
    </lineage>
</organism>
<dbReference type="Gene3D" id="1.20.1250.20">
    <property type="entry name" value="MFS general substrate transporter like domains"/>
    <property type="match status" value="2"/>
</dbReference>
<accession>A0ABN2LCY3</accession>
<feature type="transmembrane region" description="Helical" evidence="6">
    <location>
        <begin position="212"/>
        <end position="232"/>
    </location>
</feature>
<dbReference type="PANTHER" id="PTHR23501">
    <property type="entry name" value="MAJOR FACILITATOR SUPERFAMILY"/>
    <property type="match status" value="1"/>
</dbReference>
<dbReference type="InterPro" id="IPR020846">
    <property type="entry name" value="MFS_dom"/>
</dbReference>
<keyword evidence="2 6" id="KW-0812">Transmembrane</keyword>
<evidence type="ECO:0000256" key="4">
    <source>
        <dbReference type="ARBA" id="ARBA00023136"/>
    </source>
</evidence>
<proteinExistence type="predicted"/>
<dbReference type="SUPFAM" id="SSF103473">
    <property type="entry name" value="MFS general substrate transporter"/>
    <property type="match status" value="1"/>
</dbReference>
<feature type="transmembrane region" description="Helical" evidence="6">
    <location>
        <begin position="21"/>
        <end position="48"/>
    </location>
</feature>
<evidence type="ECO:0000313" key="9">
    <source>
        <dbReference type="Proteomes" id="UP001499938"/>
    </source>
</evidence>
<evidence type="ECO:0000313" key="8">
    <source>
        <dbReference type="EMBL" id="GAA1783910.1"/>
    </source>
</evidence>
<keyword evidence="9" id="KW-1185">Reference proteome</keyword>
<dbReference type="EMBL" id="BAAAPO010000010">
    <property type="protein sequence ID" value="GAA1783910.1"/>
    <property type="molecule type" value="Genomic_DNA"/>
</dbReference>
<feature type="transmembrane region" description="Helical" evidence="6">
    <location>
        <begin position="341"/>
        <end position="365"/>
    </location>
</feature>
<feature type="transmembrane region" description="Helical" evidence="6">
    <location>
        <begin position="145"/>
        <end position="167"/>
    </location>
</feature>
<feature type="transmembrane region" description="Helical" evidence="6">
    <location>
        <begin position="273"/>
        <end position="296"/>
    </location>
</feature>
<feature type="transmembrane region" description="Helical" evidence="6">
    <location>
        <begin position="238"/>
        <end position="261"/>
    </location>
</feature>
<feature type="transmembrane region" description="Helical" evidence="6">
    <location>
        <begin position="432"/>
        <end position="454"/>
    </location>
</feature>
<evidence type="ECO:0000256" key="1">
    <source>
        <dbReference type="ARBA" id="ARBA00004651"/>
    </source>
</evidence>
<dbReference type="PROSITE" id="PS50850">
    <property type="entry name" value="MFS"/>
    <property type="match status" value="1"/>
</dbReference>
<keyword evidence="3 6" id="KW-1133">Transmembrane helix</keyword>
<dbReference type="Pfam" id="PF07690">
    <property type="entry name" value="MFS_1"/>
    <property type="match status" value="1"/>
</dbReference>
<dbReference type="Proteomes" id="UP001499938">
    <property type="component" value="Unassembled WGS sequence"/>
</dbReference>
<evidence type="ECO:0000256" key="2">
    <source>
        <dbReference type="ARBA" id="ARBA00022692"/>
    </source>
</evidence>
<sequence length="508" mass="51501">MAARVTTSKPAGSLLSPEYRWVTIAALALVTIGAYENRAVTTILPIVASDLDGLRWFGLATALPAATFLFASALAGAWTDHIGPRRILIGSLIAFSLAQVGCGLAPTMEVLVAARALSGVGEGFLDISLVVLIADLLPESLRAKVFAAFSTAWILPSMLGPAIAGAITDWLGWRAAFVLPLLLLGLAIPALIPAIRLAQGREQRPWTAQEWATIRAAAIVASAIALLTWGVSAGASGAWLPIVAAVVAAVVVAARLAHVLPAGTLRAERGAPALILTVLTLSVAFTGIGSLLPLLLATVRGQSAAIAGLSLSITGVFWALGSNISSRDALRRRYSPGRISALAMALMALGGLGPLLLALDVIAIIPALAAFAVSAIGMGLINTTLSVHLTILVPGEELGKYLAARTIAVAVGVAAATASGGALVAAEADHLTARPITLTVLVGILAALATVPLARRVDAGHPQGTSARPCCETPGRGPREVSELGPTLCVGGTSVGPTHCVGEIGGVS</sequence>
<feature type="transmembrane region" description="Helical" evidence="6">
    <location>
        <begin position="302"/>
        <end position="320"/>
    </location>
</feature>
<feature type="transmembrane region" description="Helical" evidence="6">
    <location>
        <begin position="87"/>
        <end position="106"/>
    </location>
</feature>
<evidence type="ECO:0000256" key="6">
    <source>
        <dbReference type="SAM" id="Phobius"/>
    </source>
</evidence>
<feature type="transmembrane region" description="Helical" evidence="6">
    <location>
        <begin position="54"/>
        <end position="75"/>
    </location>
</feature>
<reference evidence="8 9" key="1">
    <citation type="journal article" date="2019" name="Int. J. Syst. Evol. Microbiol.">
        <title>The Global Catalogue of Microorganisms (GCM) 10K type strain sequencing project: providing services to taxonomists for standard genome sequencing and annotation.</title>
        <authorList>
            <consortium name="The Broad Institute Genomics Platform"/>
            <consortium name="The Broad Institute Genome Sequencing Center for Infectious Disease"/>
            <person name="Wu L."/>
            <person name="Ma J."/>
        </authorList>
    </citation>
    <scope>NUCLEOTIDE SEQUENCE [LARGE SCALE GENOMIC DNA]</scope>
    <source>
        <strain evidence="8 9">JCM 15592</strain>
    </source>
</reference>
<name>A0ABN2LCY3_9MICO</name>
<comment type="caution">
    <text evidence="8">The sequence shown here is derived from an EMBL/GenBank/DDBJ whole genome shotgun (WGS) entry which is preliminary data.</text>
</comment>
<feature type="transmembrane region" description="Helical" evidence="6">
    <location>
        <begin position="112"/>
        <end position="133"/>
    </location>
</feature>
<protein>
    <submittedName>
        <fullName evidence="8">MFS transporter</fullName>
    </submittedName>
</protein>
<gene>
    <name evidence="8" type="ORF">GCM10009811_06550</name>
</gene>
<comment type="subcellular location">
    <subcellularLocation>
        <location evidence="1">Cell membrane</location>
        <topology evidence="1">Multi-pass membrane protein</topology>
    </subcellularLocation>
</comment>
<dbReference type="InterPro" id="IPR036259">
    <property type="entry name" value="MFS_trans_sf"/>
</dbReference>
<evidence type="ECO:0000256" key="5">
    <source>
        <dbReference type="SAM" id="MobiDB-lite"/>
    </source>
</evidence>
<keyword evidence="4 6" id="KW-0472">Membrane</keyword>
<evidence type="ECO:0000256" key="3">
    <source>
        <dbReference type="ARBA" id="ARBA00022989"/>
    </source>
</evidence>